<feature type="region of interest" description="Disordered" evidence="7">
    <location>
        <begin position="242"/>
        <end position="262"/>
    </location>
</feature>
<dbReference type="GO" id="GO:0016887">
    <property type="term" value="F:ATP hydrolysis activity"/>
    <property type="evidence" value="ECO:0007669"/>
    <property type="project" value="InterPro"/>
</dbReference>
<dbReference type="PROSITE" id="PS50893">
    <property type="entry name" value="ABC_TRANSPORTER_2"/>
    <property type="match status" value="1"/>
</dbReference>
<dbReference type="SUPFAM" id="SSF52540">
    <property type="entry name" value="P-loop containing nucleoside triphosphate hydrolases"/>
    <property type="match status" value="1"/>
</dbReference>
<dbReference type="InterPro" id="IPR027417">
    <property type="entry name" value="P-loop_NTPase"/>
</dbReference>
<comment type="function">
    <text evidence="6">Involved in beta-(1--&gt;2)glucan export. Transmembrane domains (TMD) form a pore in the inner membrane and the ATP-binding domain (NBD) is responsible for energy generation.</text>
</comment>
<dbReference type="GO" id="GO:0005524">
    <property type="term" value="F:ATP binding"/>
    <property type="evidence" value="ECO:0007669"/>
    <property type="project" value="UniProtKB-KW"/>
</dbReference>
<dbReference type="GO" id="GO:0015658">
    <property type="term" value="F:branched-chain amino acid transmembrane transporter activity"/>
    <property type="evidence" value="ECO:0007669"/>
    <property type="project" value="TreeGrafter"/>
</dbReference>
<evidence type="ECO:0000256" key="1">
    <source>
        <dbReference type="ARBA" id="ARBA00005417"/>
    </source>
</evidence>
<sequence>MSETLLSVEGLAATYNHAIAAVSDVSLAVRRGEIVAVLGANGAGKSTTLQAISALLAARRGQISAGRIVFDGRDVAGTSAATLVRAGLVPVLEGRHCFASLTVEENLITGAIGRDARRAEIAADIERVYQLFPRLKQHRRALAGLTSGGEQQMTAIGRALMSRPRLLVLDEPSMGLAPLVVEGIFRALQQLNGEQGLSILIAEQNSTVALRFADHVVVLENGRSVLAGRAAELRQRADIKTHYLGGSSQDDQGQRRPREAVA</sequence>
<dbReference type="EMBL" id="FMZW01000032">
    <property type="protein sequence ID" value="SDE69052.1"/>
    <property type="molecule type" value="Genomic_DNA"/>
</dbReference>
<dbReference type="AlphaFoldDB" id="A0A1G7EZG2"/>
<accession>A0A1G7EZG2</accession>
<dbReference type="InterPro" id="IPR003439">
    <property type="entry name" value="ABC_transporter-like_ATP-bd"/>
</dbReference>
<evidence type="ECO:0000256" key="3">
    <source>
        <dbReference type="ARBA" id="ARBA00022741"/>
    </source>
</evidence>
<evidence type="ECO:0000256" key="5">
    <source>
        <dbReference type="ARBA" id="ARBA00022970"/>
    </source>
</evidence>
<dbReference type="PANTHER" id="PTHR43820:SF4">
    <property type="entry name" value="HIGH-AFFINITY BRANCHED-CHAIN AMINO ACID TRANSPORT ATP-BINDING PROTEIN LIVF"/>
    <property type="match status" value="1"/>
</dbReference>
<protein>
    <submittedName>
        <fullName evidence="9">Amino acid/amide ABC transporter ATP-binding protein 2, HAAT family</fullName>
    </submittedName>
</protein>
<dbReference type="CDD" id="cd03224">
    <property type="entry name" value="ABC_TM1139_LivF_branched"/>
    <property type="match status" value="1"/>
</dbReference>
<dbReference type="InterPro" id="IPR052156">
    <property type="entry name" value="BCAA_Transport_ATP-bd_LivF"/>
</dbReference>
<feature type="compositionally biased region" description="Basic and acidic residues" evidence="7">
    <location>
        <begin position="252"/>
        <end position="262"/>
    </location>
</feature>
<dbReference type="PANTHER" id="PTHR43820">
    <property type="entry name" value="HIGH-AFFINITY BRANCHED-CHAIN AMINO ACID TRANSPORT ATP-BINDING PROTEIN LIVF"/>
    <property type="match status" value="1"/>
</dbReference>
<dbReference type="InterPro" id="IPR003593">
    <property type="entry name" value="AAA+_ATPase"/>
</dbReference>
<dbReference type="GO" id="GO:0015807">
    <property type="term" value="P:L-amino acid transport"/>
    <property type="evidence" value="ECO:0007669"/>
    <property type="project" value="TreeGrafter"/>
</dbReference>
<dbReference type="Gene3D" id="3.40.50.300">
    <property type="entry name" value="P-loop containing nucleotide triphosphate hydrolases"/>
    <property type="match status" value="1"/>
</dbReference>
<evidence type="ECO:0000313" key="10">
    <source>
        <dbReference type="Proteomes" id="UP000199245"/>
    </source>
</evidence>
<gene>
    <name evidence="9" type="ORF">SAMN05216337_103214</name>
</gene>
<feature type="domain" description="ABC transporter" evidence="8">
    <location>
        <begin position="6"/>
        <end position="246"/>
    </location>
</feature>
<dbReference type="RefSeq" id="WP_092087128.1">
    <property type="nucleotide sequence ID" value="NZ_FMZW01000032.1"/>
</dbReference>
<evidence type="ECO:0000256" key="6">
    <source>
        <dbReference type="ARBA" id="ARBA00024722"/>
    </source>
</evidence>
<dbReference type="SMART" id="SM00382">
    <property type="entry name" value="AAA"/>
    <property type="match status" value="1"/>
</dbReference>
<name>A0A1G7EZG2_9BRAD</name>
<evidence type="ECO:0000259" key="8">
    <source>
        <dbReference type="PROSITE" id="PS50893"/>
    </source>
</evidence>
<keyword evidence="5" id="KW-0029">Amino-acid transport</keyword>
<dbReference type="Proteomes" id="UP000199245">
    <property type="component" value="Unassembled WGS sequence"/>
</dbReference>
<keyword evidence="2" id="KW-0813">Transport</keyword>
<proteinExistence type="inferred from homology"/>
<evidence type="ECO:0000313" key="9">
    <source>
        <dbReference type="EMBL" id="SDE69052.1"/>
    </source>
</evidence>
<evidence type="ECO:0000256" key="7">
    <source>
        <dbReference type="SAM" id="MobiDB-lite"/>
    </source>
</evidence>
<keyword evidence="4 9" id="KW-0067">ATP-binding</keyword>
<dbReference type="Pfam" id="PF00005">
    <property type="entry name" value="ABC_tran"/>
    <property type="match status" value="1"/>
</dbReference>
<evidence type="ECO:0000256" key="2">
    <source>
        <dbReference type="ARBA" id="ARBA00022448"/>
    </source>
</evidence>
<organism evidence="9 10">
    <name type="scientific">Bradyrhizobium brasilense</name>
    <dbReference type="NCBI Taxonomy" id="1419277"/>
    <lineage>
        <taxon>Bacteria</taxon>
        <taxon>Pseudomonadati</taxon>
        <taxon>Pseudomonadota</taxon>
        <taxon>Alphaproteobacteria</taxon>
        <taxon>Hyphomicrobiales</taxon>
        <taxon>Nitrobacteraceae</taxon>
        <taxon>Bradyrhizobium</taxon>
    </lineage>
</organism>
<keyword evidence="3" id="KW-0547">Nucleotide-binding</keyword>
<reference evidence="9 10" key="1">
    <citation type="submission" date="2016-10" db="EMBL/GenBank/DDBJ databases">
        <authorList>
            <person name="de Groot N.N."/>
        </authorList>
    </citation>
    <scope>NUCLEOTIDE SEQUENCE [LARGE SCALE GENOMIC DNA]</scope>
    <source>
        <strain evidence="9 10">R5</strain>
    </source>
</reference>
<evidence type="ECO:0000256" key="4">
    <source>
        <dbReference type="ARBA" id="ARBA00022840"/>
    </source>
</evidence>
<comment type="similarity">
    <text evidence="1">Belongs to the ABC transporter superfamily.</text>
</comment>